<feature type="compositionally biased region" description="Low complexity" evidence="1">
    <location>
        <begin position="43"/>
        <end position="52"/>
    </location>
</feature>
<dbReference type="EMBL" id="CATNWA010002531">
    <property type="protein sequence ID" value="CAI9543141.1"/>
    <property type="molecule type" value="Genomic_DNA"/>
</dbReference>
<protein>
    <submittedName>
        <fullName evidence="2">Uncharacterized protein</fullName>
    </submittedName>
</protein>
<sequence>MNPLLPSAISTVYVLFINIDHCNSVTGDVSGSQSPPPPPVSECPPQSHYKSL</sequence>
<evidence type="ECO:0000256" key="1">
    <source>
        <dbReference type="SAM" id="MobiDB-lite"/>
    </source>
</evidence>
<gene>
    <name evidence="2" type="ORF">SPARVUS_LOCUS2231316</name>
</gene>
<name>A0ABN9B6E8_9NEOB</name>
<feature type="region of interest" description="Disordered" evidence="1">
    <location>
        <begin position="27"/>
        <end position="52"/>
    </location>
</feature>
<organism evidence="2 3">
    <name type="scientific">Staurois parvus</name>
    <dbReference type="NCBI Taxonomy" id="386267"/>
    <lineage>
        <taxon>Eukaryota</taxon>
        <taxon>Metazoa</taxon>
        <taxon>Chordata</taxon>
        <taxon>Craniata</taxon>
        <taxon>Vertebrata</taxon>
        <taxon>Euteleostomi</taxon>
        <taxon>Amphibia</taxon>
        <taxon>Batrachia</taxon>
        <taxon>Anura</taxon>
        <taxon>Neobatrachia</taxon>
        <taxon>Ranoidea</taxon>
        <taxon>Ranidae</taxon>
        <taxon>Staurois</taxon>
    </lineage>
</organism>
<feature type="non-terminal residue" evidence="2">
    <location>
        <position position="52"/>
    </location>
</feature>
<reference evidence="2" key="1">
    <citation type="submission" date="2023-05" db="EMBL/GenBank/DDBJ databases">
        <authorList>
            <person name="Stuckert A."/>
        </authorList>
    </citation>
    <scope>NUCLEOTIDE SEQUENCE</scope>
</reference>
<comment type="caution">
    <text evidence="2">The sequence shown here is derived from an EMBL/GenBank/DDBJ whole genome shotgun (WGS) entry which is preliminary data.</text>
</comment>
<evidence type="ECO:0000313" key="2">
    <source>
        <dbReference type="EMBL" id="CAI9543141.1"/>
    </source>
</evidence>
<proteinExistence type="predicted"/>
<evidence type="ECO:0000313" key="3">
    <source>
        <dbReference type="Proteomes" id="UP001162483"/>
    </source>
</evidence>
<keyword evidence="3" id="KW-1185">Reference proteome</keyword>
<dbReference type="Proteomes" id="UP001162483">
    <property type="component" value="Unassembled WGS sequence"/>
</dbReference>
<accession>A0ABN9B6E8</accession>